<name>A0AB39CCY5_9VIRU</name>
<accession>A0AB39CCY5</accession>
<proteinExistence type="predicted"/>
<dbReference type="Pfam" id="PF12699">
    <property type="entry name" value="phiKZ_IP"/>
    <property type="match status" value="1"/>
</dbReference>
<evidence type="ECO:0000313" key="1">
    <source>
        <dbReference type="EMBL" id="XDJ14849.1"/>
    </source>
</evidence>
<organism evidence="1">
    <name type="scientific">Pseudomonas phage RVTF4</name>
    <dbReference type="NCBI Taxonomy" id="3236931"/>
    <lineage>
        <taxon>Viruses</taxon>
    </lineage>
</organism>
<reference evidence="1" key="1">
    <citation type="submission" date="2024-07" db="EMBL/GenBank/DDBJ databases">
        <authorList>
            <person name="Bringhurst R.M."/>
            <person name="Homer T.E."/>
        </authorList>
    </citation>
    <scope>NUCLEOTIDE SEQUENCE</scope>
</reference>
<sequence length="382" mass="41571">MTDITFKQVDHDLGTLHQQTVALEGFHRWVVGHGAVTGDVARVIRVALEDSDPDDISKGVTGKDLVTGIKKVSVTIRNIVQWLLRQIGKLIEKIGLGIQKLGNLGRDNEKKLKALGNDQAAKLDSGDVEVDPDAFNPAMLCITGKFVGHELEHAKTFTTVTRWFAKDFMDQMNTVLDNLEGAIAQHLQDESPDEFIKKAAQIISSTVHLPKVQMGGAAGPAEQAGSHTIHTVPLFGDIGMVMFDPSKASEGLATVESAREYLVFDFVEYNSKQETEFEKLPAPKSDVLLKLNQEMLDALEFWESNIKTSAARLRKTLEGVESSTSKIGTGDSAATAQATMGNIMATTIQRLGAGMDSGSKYLARTFNQELHYISTTIAATSK</sequence>
<protein>
    <submittedName>
        <fullName evidence="1">Internal head protein</fullName>
    </submittedName>
</protein>
<dbReference type="EMBL" id="PQ015378">
    <property type="protein sequence ID" value="XDJ14849.1"/>
    <property type="molecule type" value="Genomic_DNA"/>
</dbReference>
<dbReference type="InterPro" id="IPR024413">
    <property type="entry name" value="Phage_phiKZ_Orf92_int-head"/>
</dbReference>